<dbReference type="Pfam" id="PF03061">
    <property type="entry name" value="4HBT"/>
    <property type="match status" value="1"/>
</dbReference>
<sequence length="150" mass="16959">MSESKFRHEPDPENPGWMIWEIREEERFNQILGPFRVRKESETTARCRIWPQRIHSNLADAVHGGVVMSFVDISLFAGSRMLGIQHAGRSVTLDLTCQFMAPGMLGKPLDAEVEILRETGRLVFLRGLVVQEEVKVAAFSGTIRKASPPR</sequence>
<dbReference type="RefSeq" id="WP_245953854.1">
    <property type="nucleotide sequence ID" value="NZ_QRDP01000004.1"/>
</dbReference>
<evidence type="ECO:0000313" key="3">
    <source>
        <dbReference type="Proteomes" id="UP000256310"/>
    </source>
</evidence>
<evidence type="ECO:0000259" key="1">
    <source>
        <dbReference type="Pfam" id="PF03061"/>
    </source>
</evidence>
<accession>A0A3D9FIE3</accession>
<name>A0A3D9FIE3_9SPHN</name>
<organism evidence="2 3">
    <name type="scientific">Parasphingopyxis lamellibrachiae</name>
    <dbReference type="NCBI Taxonomy" id="680125"/>
    <lineage>
        <taxon>Bacteria</taxon>
        <taxon>Pseudomonadati</taxon>
        <taxon>Pseudomonadota</taxon>
        <taxon>Alphaproteobacteria</taxon>
        <taxon>Sphingomonadales</taxon>
        <taxon>Sphingomonadaceae</taxon>
        <taxon>Parasphingopyxis</taxon>
    </lineage>
</organism>
<comment type="caution">
    <text evidence="2">The sequence shown here is derived from an EMBL/GenBank/DDBJ whole genome shotgun (WGS) entry which is preliminary data.</text>
</comment>
<dbReference type="Proteomes" id="UP000256310">
    <property type="component" value="Unassembled WGS sequence"/>
</dbReference>
<protein>
    <submittedName>
        <fullName evidence="2">Acyl-coenzyme A thioesterase PaaI-like protein</fullName>
    </submittedName>
</protein>
<dbReference type="EMBL" id="QRDP01000004">
    <property type="protein sequence ID" value="RED17574.1"/>
    <property type="molecule type" value="Genomic_DNA"/>
</dbReference>
<feature type="domain" description="Thioesterase" evidence="1">
    <location>
        <begin position="62"/>
        <end position="137"/>
    </location>
</feature>
<reference evidence="2 3" key="1">
    <citation type="submission" date="2018-07" db="EMBL/GenBank/DDBJ databases">
        <title>Genomic Encyclopedia of Type Strains, Phase IV (KMG-IV): sequencing the most valuable type-strain genomes for metagenomic binning, comparative biology and taxonomic classification.</title>
        <authorList>
            <person name="Goeker M."/>
        </authorList>
    </citation>
    <scope>NUCLEOTIDE SEQUENCE [LARGE SCALE GENOMIC DNA]</scope>
    <source>
        <strain evidence="2 3">DSM 26725</strain>
    </source>
</reference>
<dbReference type="SUPFAM" id="SSF54637">
    <property type="entry name" value="Thioesterase/thiol ester dehydrase-isomerase"/>
    <property type="match status" value="1"/>
</dbReference>
<dbReference type="Gene3D" id="3.10.129.10">
    <property type="entry name" value="Hotdog Thioesterase"/>
    <property type="match status" value="1"/>
</dbReference>
<dbReference type="InterPro" id="IPR006683">
    <property type="entry name" value="Thioestr_dom"/>
</dbReference>
<dbReference type="InterPro" id="IPR029069">
    <property type="entry name" value="HotDog_dom_sf"/>
</dbReference>
<dbReference type="AlphaFoldDB" id="A0A3D9FIE3"/>
<gene>
    <name evidence="2" type="ORF">DFR46_2624</name>
</gene>
<dbReference type="GO" id="GO:0016790">
    <property type="term" value="F:thiolester hydrolase activity"/>
    <property type="evidence" value="ECO:0007669"/>
    <property type="project" value="UniProtKB-ARBA"/>
</dbReference>
<dbReference type="CDD" id="cd03443">
    <property type="entry name" value="PaaI_thioesterase"/>
    <property type="match status" value="1"/>
</dbReference>
<keyword evidence="3" id="KW-1185">Reference proteome</keyword>
<evidence type="ECO:0000313" key="2">
    <source>
        <dbReference type="EMBL" id="RED17574.1"/>
    </source>
</evidence>
<proteinExistence type="predicted"/>